<dbReference type="GO" id="GO:0005886">
    <property type="term" value="C:plasma membrane"/>
    <property type="evidence" value="ECO:0007669"/>
    <property type="project" value="TreeGrafter"/>
</dbReference>
<keyword evidence="4" id="KW-1185">Reference proteome</keyword>
<feature type="transmembrane region" description="Helical" evidence="1">
    <location>
        <begin position="36"/>
        <end position="57"/>
    </location>
</feature>
<organism evidence="3 4">
    <name type="scientific">Salibacter halophilus</name>
    <dbReference type="NCBI Taxonomy" id="1803916"/>
    <lineage>
        <taxon>Bacteria</taxon>
        <taxon>Pseudomonadati</taxon>
        <taxon>Bacteroidota</taxon>
        <taxon>Flavobacteriia</taxon>
        <taxon>Flavobacteriales</taxon>
        <taxon>Salibacteraceae</taxon>
        <taxon>Salibacter</taxon>
    </lineage>
</organism>
<keyword evidence="1" id="KW-1133">Transmembrane helix</keyword>
<dbReference type="InterPro" id="IPR003848">
    <property type="entry name" value="DUF218"/>
</dbReference>
<feature type="transmembrane region" description="Helical" evidence="1">
    <location>
        <begin position="6"/>
        <end position="29"/>
    </location>
</feature>
<dbReference type="EMBL" id="WACR01000004">
    <property type="protein sequence ID" value="KAB1064706.1"/>
    <property type="molecule type" value="Genomic_DNA"/>
</dbReference>
<dbReference type="CDD" id="cd06259">
    <property type="entry name" value="YdcF-like"/>
    <property type="match status" value="1"/>
</dbReference>
<accession>A0A6N6M964</accession>
<dbReference type="InterPro" id="IPR051599">
    <property type="entry name" value="Cell_Envelope_Assoc"/>
</dbReference>
<reference evidence="3 4" key="1">
    <citation type="submission" date="2019-09" db="EMBL/GenBank/DDBJ databases">
        <title>Genomes of Cryomorphaceae.</title>
        <authorList>
            <person name="Bowman J.P."/>
        </authorList>
    </citation>
    <scope>NUCLEOTIDE SEQUENCE [LARGE SCALE GENOMIC DNA]</scope>
    <source>
        <strain evidence="3 4">KCTC 52047</strain>
    </source>
</reference>
<keyword evidence="1" id="KW-0812">Transmembrane</keyword>
<comment type="caution">
    <text evidence="3">The sequence shown here is derived from an EMBL/GenBank/DDBJ whole genome shotgun (WGS) entry which is preliminary data.</text>
</comment>
<evidence type="ECO:0000256" key="1">
    <source>
        <dbReference type="SAM" id="Phobius"/>
    </source>
</evidence>
<feature type="domain" description="DUF218" evidence="2">
    <location>
        <begin position="74"/>
        <end position="242"/>
    </location>
</feature>
<keyword evidence="1" id="KW-0472">Membrane</keyword>
<dbReference type="Pfam" id="PF02698">
    <property type="entry name" value="DUF218"/>
    <property type="match status" value="1"/>
</dbReference>
<evidence type="ECO:0000259" key="2">
    <source>
        <dbReference type="Pfam" id="PF02698"/>
    </source>
</evidence>
<evidence type="ECO:0000313" key="4">
    <source>
        <dbReference type="Proteomes" id="UP000435357"/>
    </source>
</evidence>
<dbReference type="GO" id="GO:0000270">
    <property type="term" value="P:peptidoglycan metabolic process"/>
    <property type="evidence" value="ECO:0007669"/>
    <property type="project" value="TreeGrafter"/>
</dbReference>
<proteinExistence type="predicted"/>
<dbReference type="PANTHER" id="PTHR30336">
    <property type="entry name" value="INNER MEMBRANE PROTEIN, PROBABLE PERMEASE"/>
    <property type="match status" value="1"/>
</dbReference>
<dbReference type="PANTHER" id="PTHR30336:SF4">
    <property type="entry name" value="ENVELOPE BIOGENESIS FACTOR ELYC"/>
    <property type="match status" value="1"/>
</dbReference>
<dbReference type="Proteomes" id="UP000435357">
    <property type="component" value="Unassembled WGS sequence"/>
</dbReference>
<dbReference type="RefSeq" id="WP_151167025.1">
    <property type="nucleotide sequence ID" value="NZ_WACR01000004.1"/>
</dbReference>
<dbReference type="GO" id="GO:0043164">
    <property type="term" value="P:Gram-negative-bacterium-type cell wall biogenesis"/>
    <property type="evidence" value="ECO:0007669"/>
    <property type="project" value="TreeGrafter"/>
</dbReference>
<dbReference type="AlphaFoldDB" id="A0A6N6M964"/>
<dbReference type="OrthoDB" id="9782395at2"/>
<dbReference type="Gene3D" id="3.40.50.620">
    <property type="entry name" value="HUPs"/>
    <property type="match status" value="1"/>
</dbReference>
<protein>
    <submittedName>
        <fullName evidence="3">YdcF family protein</fullName>
    </submittedName>
</protein>
<gene>
    <name evidence="3" type="ORF">F3059_04955</name>
</gene>
<dbReference type="InterPro" id="IPR014729">
    <property type="entry name" value="Rossmann-like_a/b/a_fold"/>
</dbReference>
<evidence type="ECO:0000313" key="3">
    <source>
        <dbReference type="EMBL" id="KAB1064706.1"/>
    </source>
</evidence>
<sequence>MFYFLSKVLAFLISPYFWGFGLLVAAFFWRAKRKKLLLASIIVFYIFSNRALHNFVLSSWEVQTVRTENLEHHDIAIVLGGFAYYDEQFDRIEFNNSSDRILMPLKLYNQGKIDKILLSGGSGELIGRGHPYSDLIKQFLIDSGIPEDDIISESESRNTRENAELTKKVLEQLDLTDKKLLLVTSAAHMKRAKACFDQTGLIVNEFSVDRESSDPRYDFAFWVVPNVEILSKWNKLNHEVIGYLAYWAAGYV</sequence>
<name>A0A6N6M964_9FLAO</name>